<keyword evidence="5" id="KW-0150">Chloroplast</keyword>
<evidence type="ECO:0000256" key="4">
    <source>
        <dbReference type="ARBA" id="ARBA00022640"/>
    </source>
</evidence>
<accession>A0A2U9NRE1</accession>
<gene>
    <name evidence="5" type="primary">ycf35</name>
</gene>
<dbReference type="RefSeq" id="YP_009496991.1">
    <property type="nucleotide sequence ID" value="NC_038003.1"/>
</dbReference>
<evidence type="ECO:0000256" key="2">
    <source>
        <dbReference type="ARBA" id="ARBA00009068"/>
    </source>
</evidence>
<name>A0A2U9NRE1_9STRA</name>
<proteinExistence type="inferred from homology"/>
<dbReference type="AlphaFoldDB" id="A0A2U9NRE1"/>
<dbReference type="PANTHER" id="PTHR39638">
    <property type="entry name" value="YCF35"/>
    <property type="match status" value="1"/>
</dbReference>
<dbReference type="EMBL" id="MG755802">
    <property type="protein sequence ID" value="AWT39704.1"/>
    <property type="molecule type" value="Genomic_DNA"/>
</dbReference>
<geneLocation type="chloroplast" evidence="5"/>
<keyword evidence="4 5" id="KW-0934">Plastid</keyword>
<evidence type="ECO:0000256" key="3">
    <source>
        <dbReference type="ARBA" id="ARBA00021585"/>
    </source>
</evidence>
<dbReference type="GO" id="GO:0009536">
    <property type="term" value="C:plastid"/>
    <property type="evidence" value="ECO:0007669"/>
    <property type="project" value="UniProtKB-SubCell"/>
</dbReference>
<evidence type="ECO:0000256" key="1">
    <source>
        <dbReference type="ARBA" id="ARBA00004474"/>
    </source>
</evidence>
<sequence length="141" mass="16690">MSHFTNMKTRFQNLFYLEKALNRLNIKYKRQEIEQSLNIENLYNSNRSSSKINNINLIIEQSNGYDINFCWNGKEYELVVDMSYWKQPYPVESFIDKIGQQYAGEVIISESQKIGFQPIKYQQNNDGSNTLILERWNGSNL</sequence>
<comment type="subcellular location">
    <subcellularLocation>
        <location evidence="1">Plastid</location>
    </subcellularLocation>
</comment>
<comment type="similarity">
    <text evidence="2">Belongs to the ycf35 family.</text>
</comment>
<protein>
    <recommendedName>
        <fullName evidence="3">Uncharacterized protein ycf35</fullName>
    </recommendedName>
</protein>
<reference evidence="5" key="1">
    <citation type="journal article" date="2018" name="Adv. Bot. Res.">
        <title>Evolution of the Plastid Genomes in Diatoms.</title>
        <authorList>
            <person name="Yu M."/>
            <person name="Ashworth M.P."/>
            <person name="Hajrah N.H."/>
            <person name="Khiyami M.A."/>
            <person name="Sabir M.J."/>
            <person name="Alhebshi A.M."/>
            <person name="Al-Malki A.L."/>
            <person name="Sabir J.S.M."/>
            <person name="Theriot E.C."/>
            <person name="Jansen R.K."/>
        </authorList>
    </citation>
    <scope>NUCLEOTIDE SEQUENCE</scope>
</reference>
<dbReference type="InterPro" id="IPR009666">
    <property type="entry name" value="Uncharacterised_Ycf35"/>
</dbReference>
<organism evidence="5">
    <name type="scientific">Rhizosolenia fallax</name>
    <dbReference type="NCBI Taxonomy" id="265545"/>
    <lineage>
        <taxon>Eukaryota</taxon>
        <taxon>Sar</taxon>
        <taxon>Stramenopiles</taxon>
        <taxon>Ochrophyta</taxon>
        <taxon>Bacillariophyta</taxon>
        <taxon>Coscinodiscophyceae</taxon>
        <taxon>Rhizosoleniophycidae</taxon>
        <taxon>Rhizosoleniales</taxon>
        <taxon>Rhizosoleniaceae</taxon>
        <taxon>Rhizosolenia</taxon>
    </lineage>
</organism>
<dbReference type="PANTHER" id="PTHR39638:SF2">
    <property type="entry name" value="YCF35"/>
    <property type="match status" value="1"/>
</dbReference>
<dbReference type="Pfam" id="PF06868">
    <property type="entry name" value="DUF1257"/>
    <property type="match status" value="1"/>
</dbReference>
<evidence type="ECO:0000313" key="5">
    <source>
        <dbReference type="EMBL" id="AWT39704.1"/>
    </source>
</evidence>
<dbReference type="GeneID" id="36959470"/>